<dbReference type="PANTHER" id="PTHR44154:SF1">
    <property type="entry name" value="QUINONE OXIDOREDUCTASE"/>
    <property type="match status" value="1"/>
</dbReference>
<dbReference type="GO" id="GO:0016491">
    <property type="term" value="F:oxidoreductase activity"/>
    <property type="evidence" value="ECO:0007669"/>
    <property type="project" value="UniProtKB-KW"/>
</dbReference>
<protein>
    <recommendedName>
        <fullName evidence="2">Zinc-type alcohol dehydrogenase-like protein</fullName>
    </recommendedName>
</protein>
<dbReference type="EMBL" id="FOAP01000027">
    <property type="protein sequence ID" value="SEM99115.1"/>
    <property type="molecule type" value="Genomic_DNA"/>
</dbReference>
<gene>
    <name evidence="4" type="ORF">SAMN05444354_12797</name>
</gene>
<proteinExistence type="inferred from homology"/>
<dbReference type="InterPro" id="IPR011032">
    <property type="entry name" value="GroES-like_sf"/>
</dbReference>
<evidence type="ECO:0000313" key="5">
    <source>
        <dbReference type="Proteomes" id="UP000182719"/>
    </source>
</evidence>
<dbReference type="SUPFAM" id="SSF51735">
    <property type="entry name" value="NAD(P)-binding Rossmann-fold domains"/>
    <property type="match status" value="1"/>
</dbReference>
<dbReference type="SMART" id="SM00829">
    <property type="entry name" value="PKS_ER"/>
    <property type="match status" value="1"/>
</dbReference>
<dbReference type="AlphaFoldDB" id="A0A1H8CVQ4"/>
<keyword evidence="1" id="KW-0521">NADP</keyword>
<sequence length="342" mass="36096">MRLMKALGQAQFGGTEVLKEVVLPVPELRATDLLVRVKAVGINPVDTRVRSNAAGHGQFQQEEVRVTGWDGAGMVEEVGSAVGGRFRPGDEVFFAGDLARRGCHAEYVAVDARVAGRKPASLSFAESAAIPLAALAVWEGMIEGCGIPREPRMGPPQRALVVGGAGGVGSLGIQILSRVCGLQVIATASRRESAEHCRLMGASGVIDHYKNMKEQLASQGIPAVDYVLNTADPNTNFDALVALLAPLGKMCCLQPMTKPANLAPLFLRRLSVVFEAVFARPLLRASPEAQGAILDHVSMLLDAGTLRTTLVKKLPWTVAALAEAHALSESGRAMGKTVLAPV</sequence>
<evidence type="ECO:0000313" key="4">
    <source>
        <dbReference type="EMBL" id="SEM99115.1"/>
    </source>
</evidence>
<dbReference type="GO" id="GO:0008270">
    <property type="term" value="F:zinc ion binding"/>
    <property type="evidence" value="ECO:0007669"/>
    <property type="project" value="InterPro"/>
</dbReference>
<evidence type="ECO:0000256" key="1">
    <source>
        <dbReference type="ARBA" id="ARBA00022857"/>
    </source>
</evidence>
<dbReference type="InterPro" id="IPR036291">
    <property type="entry name" value="NAD(P)-bd_dom_sf"/>
</dbReference>
<dbReference type="InterPro" id="IPR020843">
    <property type="entry name" value="ER"/>
</dbReference>
<evidence type="ECO:0000259" key="3">
    <source>
        <dbReference type="SMART" id="SM00829"/>
    </source>
</evidence>
<keyword evidence="2" id="KW-0560">Oxidoreductase</keyword>
<dbReference type="Gene3D" id="3.90.180.10">
    <property type="entry name" value="Medium-chain alcohol dehydrogenases, catalytic domain"/>
    <property type="match status" value="1"/>
</dbReference>
<dbReference type="RefSeq" id="WP_083423522.1">
    <property type="nucleotide sequence ID" value="NZ_FOAP01000027.1"/>
</dbReference>
<dbReference type="Gene3D" id="3.40.50.720">
    <property type="entry name" value="NAD(P)-binding Rossmann-like Domain"/>
    <property type="match status" value="1"/>
</dbReference>
<dbReference type="OrthoDB" id="9808651at2"/>
<dbReference type="PANTHER" id="PTHR44154">
    <property type="entry name" value="QUINONE OXIDOREDUCTASE"/>
    <property type="match status" value="1"/>
</dbReference>
<dbReference type="InterPro" id="IPR051603">
    <property type="entry name" value="Zinc-ADH_QOR/CCCR"/>
</dbReference>
<keyword evidence="5" id="KW-1185">Reference proteome</keyword>
<name>A0A1H8CVQ4_STIAU</name>
<dbReference type="InterPro" id="IPR014182">
    <property type="entry name" value="ADH_Zn_typ-1"/>
</dbReference>
<comment type="similarity">
    <text evidence="2">Belongs to the zinc-containing alcohol dehydrogenase family. Quinone oxidoreductase subfamily.</text>
</comment>
<accession>A0A1H8CVQ4</accession>
<organism evidence="4 5">
    <name type="scientific">Stigmatella aurantiaca</name>
    <dbReference type="NCBI Taxonomy" id="41"/>
    <lineage>
        <taxon>Bacteria</taxon>
        <taxon>Pseudomonadati</taxon>
        <taxon>Myxococcota</taxon>
        <taxon>Myxococcia</taxon>
        <taxon>Myxococcales</taxon>
        <taxon>Cystobacterineae</taxon>
        <taxon>Archangiaceae</taxon>
        <taxon>Stigmatella</taxon>
    </lineage>
</organism>
<dbReference type="InterPro" id="IPR013154">
    <property type="entry name" value="ADH-like_N"/>
</dbReference>
<feature type="domain" description="Enoyl reductase (ER)" evidence="3">
    <location>
        <begin position="13"/>
        <end position="339"/>
    </location>
</feature>
<evidence type="ECO:0000256" key="2">
    <source>
        <dbReference type="RuleBase" id="RU364000"/>
    </source>
</evidence>
<dbReference type="NCBIfam" id="TIGR02817">
    <property type="entry name" value="adh_fam_1"/>
    <property type="match status" value="1"/>
</dbReference>
<dbReference type="Pfam" id="PF13602">
    <property type="entry name" value="ADH_zinc_N_2"/>
    <property type="match status" value="1"/>
</dbReference>
<dbReference type="Pfam" id="PF08240">
    <property type="entry name" value="ADH_N"/>
    <property type="match status" value="1"/>
</dbReference>
<dbReference type="SUPFAM" id="SSF50129">
    <property type="entry name" value="GroES-like"/>
    <property type="match status" value="1"/>
</dbReference>
<keyword evidence="2" id="KW-0479">Metal-binding</keyword>
<reference evidence="5" key="1">
    <citation type="submission" date="2016-10" db="EMBL/GenBank/DDBJ databases">
        <authorList>
            <person name="Varghese N."/>
            <person name="Submissions S."/>
        </authorList>
    </citation>
    <scope>NUCLEOTIDE SEQUENCE [LARGE SCALE GENOMIC DNA]</scope>
    <source>
        <strain evidence="5">DSM 17044</strain>
    </source>
</reference>
<dbReference type="Proteomes" id="UP000182719">
    <property type="component" value="Unassembled WGS sequence"/>
</dbReference>
<keyword evidence="2" id="KW-0862">Zinc</keyword>